<keyword evidence="8" id="KW-1185">Reference proteome</keyword>
<evidence type="ECO:0000256" key="5">
    <source>
        <dbReference type="ARBA" id="ARBA00022729"/>
    </source>
</evidence>
<evidence type="ECO:0000256" key="6">
    <source>
        <dbReference type="RuleBase" id="RU367044"/>
    </source>
</evidence>
<comment type="subcellular location">
    <subcellularLocation>
        <location evidence="1 6">Secreted</location>
    </subcellularLocation>
</comment>
<dbReference type="Proteomes" id="UP001189624">
    <property type="component" value="Chromosome 7"/>
</dbReference>
<evidence type="ECO:0000256" key="1">
    <source>
        <dbReference type="ARBA" id="ARBA00004613"/>
    </source>
</evidence>
<keyword evidence="4 6" id="KW-0964">Secreted</keyword>
<dbReference type="PANTHER" id="PTHR31232:SF156">
    <property type="entry name" value="PLANT SELF-INCOMPATIBILITY PROTEIN S1 FAMILY-RELATED"/>
    <property type="match status" value="1"/>
</dbReference>
<dbReference type="EMBL" id="OY731404">
    <property type="protein sequence ID" value="CAJ1968292.1"/>
    <property type="molecule type" value="Genomic_DNA"/>
</dbReference>
<comment type="similarity">
    <text evidence="2 6">Belongs to the plant self-incompatibility (S1) protein family.</text>
</comment>
<dbReference type="PANTHER" id="PTHR31232">
    <property type="match status" value="1"/>
</dbReference>
<evidence type="ECO:0000313" key="7">
    <source>
        <dbReference type="EMBL" id="CAJ1968292.1"/>
    </source>
</evidence>
<evidence type="ECO:0000256" key="3">
    <source>
        <dbReference type="ARBA" id="ARBA00022471"/>
    </source>
</evidence>
<evidence type="ECO:0000313" key="8">
    <source>
        <dbReference type="Proteomes" id="UP001189624"/>
    </source>
</evidence>
<reference evidence="7" key="1">
    <citation type="submission" date="2023-10" db="EMBL/GenBank/DDBJ databases">
        <authorList>
            <person name="Domelevo Entfellner J.-B."/>
        </authorList>
    </citation>
    <scope>NUCLEOTIDE SEQUENCE</scope>
</reference>
<accession>A0AA86SW35</accession>
<dbReference type="GO" id="GO:0005576">
    <property type="term" value="C:extracellular region"/>
    <property type="evidence" value="ECO:0007669"/>
    <property type="project" value="UniProtKB-SubCell"/>
</dbReference>
<keyword evidence="3 6" id="KW-0713">Self-incompatibility</keyword>
<dbReference type="InterPro" id="IPR010264">
    <property type="entry name" value="Self-incomp_S1"/>
</dbReference>
<dbReference type="GO" id="GO:0060320">
    <property type="term" value="P:rejection of self pollen"/>
    <property type="evidence" value="ECO:0007669"/>
    <property type="project" value="UniProtKB-KW"/>
</dbReference>
<keyword evidence="5" id="KW-0732">Signal</keyword>
<sequence>MEKKKNKNSGMLGKSAYLLSLVLALASPTLLNGSGIFPGFIKWHVYVMNELSNNQSLLVYCQSKDDDLGSHEVCEGGNLTWSFRTDFLHSTVFWCSVKRNNSDGCDSVASFDVFWYDEHLFEKCNWKNCVWRVRDGGIYLTTFCETHADLYYHWGDIGHG</sequence>
<evidence type="ECO:0000256" key="4">
    <source>
        <dbReference type="ARBA" id="ARBA00022525"/>
    </source>
</evidence>
<gene>
    <name evidence="7" type="ORF">AYBTSS11_LOCUS21636</name>
</gene>
<name>A0AA86SW35_9FABA</name>
<proteinExistence type="inferred from homology"/>
<protein>
    <recommendedName>
        <fullName evidence="6">S-protein homolog</fullName>
    </recommendedName>
</protein>
<organism evidence="7 8">
    <name type="scientific">Sphenostylis stenocarpa</name>
    <dbReference type="NCBI Taxonomy" id="92480"/>
    <lineage>
        <taxon>Eukaryota</taxon>
        <taxon>Viridiplantae</taxon>
        <taxon>Streptophyta</taxon>
        <taxon>Embryophyta</taxon>
        <taxon>Tracheophyta</taxon>
        <taxon>Spermatophyta</taxon>
        <taxon>Magnoliopsida</taxon>
        <taxon>eudicotyledons</taxon>
        <taxon>Gunneridae</taxon>
        <taxon>Pentapetalae</taxon>
        <taxon>rosids</taxon>
        <taxon>fabids</taxon>
        <taxon>Fabales</taxon>
        <taxon>Fabaceae</taxon>
        <taxon>Papilionoideae</taxon>
        <taxon>50 kb inversion clade</taxon>
        <taxon>NPAAA clade</taxon>
        <taxon>indigoferoid/millettioid clade</taxon>
        <taxon>Phaseoleae</taxon>
        <taxon>Sphenostylis</taxon>
    </lineage>
</organism>
<dbReference type="AlphaFoldDB" id="A0AA86SW35"/>
<dbReference type="Pfam" id="PF05938">
    <property type="entry name" value="Self-incomp_S1"/>
    <property type="match status" value="1"/>
</dbReference>
<evidence type="ECO:0000256" key="2">
    <source>
        <dbReference type="ARBA" id="ARBA00005581"/>
    </source>
</evidence>
<dbReference type="Gramene" id="rna-AYBTSS11_LOCUS21636">
    <property type="protein sequence ID" value="CAJ1968292.1"/>
    <property type="gene ID" value="gene-AYBTSS11_LOCUS21636"/>
</dbReference>